<dbReference type="Pfam" id="PF02383">
    <property type="entry name" value="Syja_N"/>
    <property type="match status" value="1"/>
</dbReference>
<feature type="domain" description="SAC" evidence="4">
    <location>
        <begin position="1"/>
        <end position="67"/>
    </location>
</feature>
<evidence type="ECO:0000256" key="2">
    <source>
        <dbReference type="ARBA" id="ARBA00022801"/>
    </source>
</evidence>
<dbReference type="RefSeq" id="XP_041162397.1">
    <property type="nucleotide sequence ID" value="XM_041310103.1"/>
</dbReference>
<keyword evidence="3" id="KW-0472">Membrane</keyword>
<dbReference type="AlphaFoldDB" id="A0A9P7DKN5"/>
<sequence length="67" mass="7469">MIAAPLKDSPATGVRRPWLLPLIHGHADQAKLTVLGHVVFVTLVAHRSRHYAGARYFTRGVNEEVRN</sequence>
<evidence type="ECO:0000313" key="5">
    <source>
        <dbReference type="EMBL" id="KAG1797126.1"/>
    </source>
</evidence>
<keyword evidence="2" id="KW-0378">Hydrolase</keyword>
<keyword evidence="6" id="KW-1185">Reference proteome</keyword>
<dbReference type="PANTHER" id="PTHR45738:SF5">
    <property type="entry name" value="POLYPHOSPHOINOSITIDE PHOSPHATASE"/>
    <property type="match status" value="1"/>
</dbReference>
<dbReference type="GO" id="GO:0046856">
    <property type="term" value="P:phosphatidylinositol dephosphorylation"/>
    <property type="evidence" value="ECO:0007669"/>
    <property type="project" value="InterPro"/>
</dbReference>
<accession>A0A9P7DKN5</accession>
<organism evidence="5 6">
    <name type="scientific">Suillus plorans</name>
    <dbReference type="NCBI Taxonomy" id="116603"/>
    <lineage>
        <taxon>Eukaryota</taxon>
        <taxon>Fungi</taxon>
        <taxon>Dikarya</taxon>
        <taxon>Basidiomycota</taxon>
        <taxon>Agaricomycotina</taxon>
        <taxon>Agaricomycetes</taxon>
        <taxon>Agaricomycetidae</taxon>
        <taxon>Boletales</taxon>
        <taxon>Suillineae</taxon>
        <taxon>Suillaceae</taxon>
        <taxon>Suillus</taxon>
    </lineage>
</organism>
<gene>
    <name evidence="5" type="ORF">HD556DRAFT_275166</name>
</gene>
<dbReference type="InterPro" id="IPR043573">
    <property type="entry name" value="Fig4-like"/>
</dbReference>
<dbReference type="GO" id="GO:0012505">
    <property type="term" value="C:endomembrane system"/>
    <property type="evidence" value="ECO:0007669"/>
    <property type="project" value="UniProtKB-SubCell"/>
</dbReference>
<name>A0A9P7DKN5_9AGAM</name>
<dbReference type="GO" id="GO:0043813">
    <property type="term" value="F:phosphatidylinositol-3,5-bisphosphate 5-phosphatase activity"/>
    <property type="evidence" value="ECO:0007669"/>
    <property type="project" value="InterPro"/>
</dbReference>
<dbReference type="EMBL" id="JABBWE010000017">
    <property type="protein sequence ID" value="KAG1797126.1"/>
    <property type="molecule type" value="Genomic_DNA"/>
</dbReference>
<dbReference type="PROSITE" id="PS50275">
    <property type="entry name" value="SAC"/>
    <property type="match status" value="1"/>
</dbReference>
<evidence type="ECO:0000313" key="6">
    <source>
        <dbReference type="Proteomes" id="UP000719766"/>
    </source>
</evidence>
<reference evidence="5" key="1">
    <citation type="journal article" date="2020" name="New Phytol.">
        <title>Comparative genomics reveals dynamic genome evolution in host specialist ectomycorrhizal fungi.</title>
        <authorList>
            <person name="Lofgren L.A."/>
            <person name="Nguyen N.H."/>
            <person name="Vilgalys R."/>
            <person name="Ruytinx J."/>
            <person name="Liao H.L."/>
            <person name="Branco S."/>
            <person name="Kuo A."/>
            <person name="LaButti K."/>
            <person name="Lipzen A."/>
            <person name="Andreopoulos W."/>
            <person name="Pangilinan J."/>
            <person name="Riley R."/>
            <person name="Hundley H."/>
            <person name="Na H."/>
            <person name="Barry K."/>
            <person name="Grigoriev I.V."/>
            <person name="Stajich J.E."/>
            <person name="Kennedy P.G."/>
        </authorList>
    </citation>
    <scope>NUCLEOTIDE SEQUENCE</scope>
    <source>
        <strain evidence="5">S12</strain>
    </source>
</reference>
<evidence type="ECO:0000259" key="4">
    <source>
        <dbReference type="PROSITE" id="PS50275"/>
    </source>
</evidence>
<comment type="subcellular location">
    <subcellularLocation>
        <location evidence="1">Endomembrane system</location>
    </subcellularLocation>
</comment>
<protein>
    <recommendedName>
        <fullName evidence="4">SAC domain-containing protein</fullName>
    </recommendedName>
</protein>
<dbReference type="PANTHER" id="PTHR45738">
    <property type="entry name" value="POLYPHOSPHOINOSITIDE PHOSPHATASE"/>
    <property type="match status" value="1"/>
</dbReference>
<comment type="caution">
    <text evidence="5">The sequence shown here is derived from an EMBL/GenBank/DDBJ whole genome shotgun (WGS) entry which is preliminary data.</text>
</comment>
<proteinExistence type="predicted"/>
<dbReference type="Proteomes" id="UP000719766">
    <property type="component" value="Unassembled WGS sequence"/>
</dbReference>
<evidence type="ECO:0000256" key="3">
    <source>
        <dbReference type="ARBA" id="ARBA00023136"/>
    </source>
</evidence>
<dbReference type="InterPro" id="IPR002013">
    <property type="entry name" value="SAC_dom"/>
</dbReference>
<dbReference type="OrthoDB" id="405996at2759"/>
<dbReference type="GeneID" id="64603867"/>
<evidence type="ECO:0000256" key="1">
    <source>
        <dbReference type="ARBA" id="ARBA00004308"/>
    </source>
</evidence>